<dbReference type="InterPro" id="IPR050455">
    <property type="entry name" value="Tpx_Peroxidase_subfamily"/>
</dbReference>
<evidence type="ECO:0000256" key="5">
    <source>
        <dbReference type="ARBA" id="ARBA00023284"/>
    </source>
</evidence>
<dbReference type="Pfam" id="PF08534">
    <property type="entry name" value="Redoxin"/>
    <property type="match status" value="1"/>
</dbReference>
<dbReference type="InterPro" id="IPR036249">
    <property type="entry name" value="Thioredoxin-like_sf"/>
</dbReference>
<reference evidence="7 8" key="1">
    <citation type="submission" date="2019-03" db="EMBL/GenBank/DDBJ databases">
        <title>Genomic Encyclopedia of Type Strains, Phase IV (KMG-IV): sequencing the most valuable type-strain genomes for metagenomic binning, comparative biology and taxonomic classification.</title>
        <authorList>
            <person name="Goeker M."/>
        </authorList>
    </citation>
    <scope>NUCLEOTIDE SEQUENCE [LARGE SCALE GENOMIC DNA]</scope>
    <source>
        <strain evidence="7 8">DSM 100433</strain>
    </source>
</reference>
<evidence type="ECO:0000256" key="4">
    <source>
        <dbReference type="ARBA" id="ARBA00023157"/>
    </source>
</evidence>
<dbReference type="SUPFAM" id="SSF52833">
    <property type="entry name" value="Thioredoxin-like"/>
    <property type="match status" value="1"/>
</dbReference>
<evidence type="ECO:0000313" key="7">
    <source>
        <dbReference type="EMBL" id="TCL44524.1"/>
    </source>
</evidence>
<dbReference type="EMBL" id="SLUK01000002">
    <property type="protein sequence ID" value="TCL44524.1"/>
    <property type="molecule type" value="Genomic_DNA"/>
</dbReference>
<protein>
    <submittedName>
        <fullName evidence="7">Thiol peroxidase (Atypical 2-Cys peroxiredoxin)</fullName>
    </submittedName>
</protein>
<evidence type="ECO:0000259" key="6">
    <source>
        <dbReference type="PROSITE" id="PS51352"/>
    </source>
</evidence>
<keyword evidence="3" id="KW-0560">Oxidoreductase</keyword>
<name>A0A9X8UKU0_9FIRM</name>
<evidence type="ECO:0000256" key="2">
    <source>
        <dbReference type="ARBA" id="ARBA00022862"/>
    </source>
</evidence>
<evidence type="ECO:0000313" key="8">
    <source>
        <dbReference type="Proteomes" id="UP000294682"/>
    </source>
</evidence>
<dbReference type="PANTHER" id="PTHR43110:SF1">
    <property type="entry name" value="THIOL PEROXIDASE"/>
    <property type="match status" value="1"/>
</dbReference>
<dbReference type="PROSITE" id="PS01265">
    <property type="entry name" value="TPX"/>
    <property type="match status" value="1"/>
</dbReference>
<dbReference type="CDD" id="cd03014">
    <property type="entry name" value="PRX_Atyp2cys"/>
    <property type="match status" value="1"/>
</dbReference>
<dbReference type="AlphaFoldDB" id="A0A9X8UKU0"/>
<keyword evidence="4" id="KW-1015">Disulfide bond</keyword>
<comment type="caution">
    <text evidence="7">The sequence shown here is derived from an EMBL/GenBank/DDBJ whole genome shotgun (WGS) entry which is preliminary data.</text>
</comment>
<keyword evidence="8" id="KW-1185">Reference proteome</keyword>
<proteinExistence type="predicted"/>
<keyword evidence="5" id="KW-0676">Redox-active center</keyword>
<dbReference type="InterPro" id="IPR002065">
    <property type="entry name" value="TPX"/>
</dbReference>
<dbReference type="PROSITE" id="PS51352">
    <property type="entry name" value="THIOREDOXIN_2"/>
    <property type="match status" value="1"/>
</dbReference>
<dbReference type="InterPro" id="IPR013740">
    <property type="entry name" value="Redoxin"/>
</dbReference>
<dbReference type="InterPro" id="IPR013766">
    <property type="entry name" value="Thioredoxin_domain"/>
</dbReference>
<dbReference type="NCBIfam" id="NF001808">
    <property type="entry name" value="PRK00522.1"/>
    <property type="match status" value="1"/>
</dbReference>
<evidence type="ECO:0000256" key="1">
    <source>
        <dbReference type="ARBA" id="ARBA00022559"/>
    </source>
</evidence>
<feature type="domain" description="Thioredoxin" evidence="6">
    <location>
        <begin position="8"/>
        <end position="155"/>
    </location>
</feature>
<gene>
    <name evidence="7" type="ORF">EDD78_102144</name>
</gene>
<accession>A0A9X8UKU0</accession>
<dbReference type="Proteomes" id="UP000294682">
    <property type="component" value="Unassembled WGS sequence"/>
</dbReference>
<evidence type="ECO:0000256" key="3">
    <source>
        <dbReference type="ARBA" id="ARBA00023002"/>
    </source>
</evidence>
<dbReference type="PANTHER" id="PTHR43110">
    <property type="entry name" value="THIOL PEROXIDASE"/>
    <property type="match status" value="1"/>
</dbReference>
<dbReference type="InterPro" id="IPR018219">
    <property type="entry name" value="Tpx_CS"/>
</dbReference>
<organism evidence="7 8">
    <name type="scientific">Harryflintia acetispora</name>
    <dbReference type="NCBI Taxonomy" id="1849041"/>
    <lineage>
        <taxon>Bacteria</taxon>
        <taxon>Bacillati</taxon>
        <taxon>Bacillota</taxon>
        <taxon>Clostridia</taxon>
        <taxon>Eubacteriales</taxon>
        <taxon>Oscillospiraceae</taxon>
        <taxon>Harryflintia</taxon>
    </lineage>
</organism>
<dbReference type="GO" id="GO:0008379">
    <property type="term" value="F:thioredoxin peroxidase activity"/>
    <property type="evidence" value="ECO:0007669"/>
    <property type="project" value="InterPro"/>
</dbReference>
<keyword evidence="2" id="KW-0049">Antioxidant</keyword>
<keyword evidence="1 7" id="KW-0575">Peroxidase</keyword>
<dbReference type="Gene3D" id="3.40.30.10">
    <property type="entry name" value="Glutaredoxin"/>
    <property type="match status" value="1"/>
</dbReference>
<sequence>MTLLGSPLQVGEKLPPCTLTDSELRPVREEELKSPAVLLTVPSLDTGVCDEEVRRFNEKAAALPGAQVYAVSMDLPFAQARWCAAAGIEQVQTLSDYRERSFGKASGTLIEELMLLTRAVFLLDREGRITYTEYVPEVTDHPNYERIYGELEKLL</sequence>